<evidence type="ECO:0000256" key="1">
    <source>
        <dbReference type="ARBA" id="ARBA00004651"/>
    </source>
</evidence>
<dbReference type="InterPro" id="IPR051449">
    <property type="entry name" value="ABC-2_transporter_component"/>
</dbReference>
<dbReference type="PANTHER" id="PTHR30294:SF29">
    <property type="entry name" value="MULTIDRUG ABC TRANSPORTER PERMEASE YBHS-RELATED"/>
    <property type="match status" value="1"/>
</dbReference>
<evidence type="ECO:0000256" key="4">
    <source>
        <dbReference type="ARBA" id="ARBA00022989"/>
    </source>
</evidence>
<keyword evidence="8" id="KW-1185">Reference proteome</keyword>
<organism evidence="7 8">
    <name type="scientific">Weissella koreensis</name>
    <dbReference type="NCBI Taxonomy" id="165096"/>
    <lineage>
        <taxon>Bacteria</taxon>
        <taxon>Bacillati</taxon>
        <taxon>Bacillota</taxon>
        <taxon>Bacilli</taxon>
        <taxon>Lactobacillales</taxon>
        <taxon>Lactobacillaceae</taxon>
        <taxon>Weissella</taxon>
    </lineage>
</organism>
<evidence type="ECO:0000259" key="6">
    <source>
        <dbReference type="Pfam" id="PF12698"/>
    </source>
</evidence>
<comment type="subcellular location">
    <subcellularLocation>
        <location evidence="1">Cell membrane</location>
        <topology evidence="1">Multi-pass membrane protein</topology>
    </subcellularLocation>
</comment>
<evidence type="ECO:0000313" key="7">
    <source>
        <dbReference type="EMBL" id="QNT63816.1"/>
    </source>
</evidence>
<dbReference type="EMBL" id="CP043431">
    <property type="protein sequence ID" value="QNT63816.1"/>
    <property type="molecule type" value="Genomic_DNA"/>
</dbReference>
<dbReference type="OMA" id="FGYLIMM"/>
<accession>A0A7H1MK30</accession>
<evidence type="ECO:0000256" key="3">
    <source>
        <dbReference type="ARBA" id="ARBA00022692"/>
    </source>
</evidence>
<feature type="domain" description="ABC-2 type transporter transmembrane" evidence="6">
    <location>
        <begin position="27"/>
        <end position="379"/>
    </location>
</feature>
<dbReference type="GO" id="GO:0140359">
    <property type="term" value="F:ABC-type transporter activity"/>
    <property type="evidence" value="ECO:0007669"/>
    <property type="project" value="InterPro"/>
</dbReference>
<dbReference type="Proteomes" id="UP000516446">
    <property type="component" value="Chromosome"/>
</dbReference>
<reference evidence="7 8" key="1">
    <citation type="submission" date="2019-08" db="EMBL/GenBank/DDBJ databases">
        <authorList>
            <person name="Chang H.C."/>
            <person name="Mun S.Y."/>
        </authorList>
    </citation>
    <scope>NUCLEOTIDE SEQUENCE [LARGE SCALE GENOMIC DNA]</scope>
    <source>
        <strain evidence="7 8">SK</strain>
    </source>
</reference>
<keyword evidence="3" id="KW-0812">Transmembrane</keyword>
<evidence type="ECO:0000256" key="2">
    <source>
        <dbReference type="ARBA" id="ARBA00022475"/>
    </source>
</evidence>
<dbReference type="RefSeq" id="WP_006845460.1">
    <property type="nucleotide sequence ID" value="NZ_CP026847.1"/>
</dbReference>
<evidence type="ECO:0000313" key="8">
    <source>
        <dbReference type="Proteomes" id="UP000516446"/>
    </source>
</evidence>
<evidence type="ECO:0000256" key="5">
    <source>
        <dbReference type="ARBA" id="ARBA00023136"/>
    </source>
</evidence>
<gene>
    <name evidence="7" type="ORF">FY536_00375</name>
</gene>
<keyword evidence="4" id="KW-1133">Transmembrane helix</keyword>
<dbReference type="GO" id="GO:0005886">
    <property type="term" value="C:plasma membrane"/>
    <property type="evidence" value="ECO:0007669"/>
    <property type="project" value="UniProtKB-SubCell"/>
</dbReference>
<dbReference type="AlphaFoldDB" id="A0A7H1MK30"/>
<sequence>MMMFQRQLWLVTKQTFKIRIKTLGYWSLVLSPLLIALVVAVFAFVFTAMSNHNDSVVGLNVDQSLVQTLKADKSIKAEYKIVSDDKKADQLLKHKKIDSYLKQNNTGYELKNTTQGNPIDENEIKQVLNQYSMQRQAKTMNLTNDQLQKLTTAPKMKTQQVSSKGTSVGGETTKTANYILTVGLGIFIFVFLTAYVGMIANEIANEKSSRIMEILLAATSPAVQFFGKLAGIIGLALVHLLIYIIVGLISYQFISHDNATFKMIMSVLNGVDFSFAIITIIMVFFGIVMYLILTAIIAALVNDQSQVQQAVSPITYLAMLGYVLTFMVSNSPDNVIVKILSFVPFTSQTLMPARLGLQLTQPYELWIAIILQILMIIFLSRFGLKVYKKNVLQYNEGNLTKAGIMSLIGLFRRENI</sequence>
<proteinExistence type="predicted"/>
<dbReference type="Pfam" id="PF12698">
    <property type="entry name" value="ABC2_membrane_3"/>
    <property type="match status" value="1"/>
</dbReference>
<protein>
    <submittedName>
        <fullName evidence="7">ABC transporter permease</fullName>
    </submittedName>
</protein>
<dbReference type="PANTHER" id="PTHR30294">
    <property type="entry name" value="MEMBRANE COMPONENT OF ABC TRANSPORTER YHHJ-RELATED"/>
    <property type="match status" value="1"/>
</dbReference>
<name>A0A7H1MK30_9LACO</name>
<keyword evidence="5" id="KW-0472">Membrane</keyword>
<keyword evidence="2" id="KW-1003">Cell membrane</keyword>
<dbReference type="InterPro" id="IPR013525">
    <property type="entry name" value="ABC2_TM"/>
</dbReference>